<dbReference type="PROSITE" id="PS01279">
    <property type="entry name" value="PCMT"/>
    <property type="match status" value="1"/>
</dbReference>
<comment type="catalytic activity">
    <reaction evidence="7">
        <text>[protein]-L-isoaspartate + S-adenosyl-L-methionine = [protein]-L-isoaspartate alpha-methyl ester + S-adenosyl-L-homocysteine</text>
        <dbReference type="Rhea" id="RHEA:12705"/>
        <dbReference type="Rhea" id="RHEA-COMP:12143"/>
        <dbReference type="Rhea" id="RHEA-COMP:12144"/>
        <dbReference type="ChEBI" id="CHEBI:57856"/>
        <dbReference type="ChEBI" id="CHEBI:59789"/>
        <dbReference type="ChEBI" id="CHEBI:90596"/>
        <dbReference type="ChEBI" id="CHEBI:90598"/>
        <dbReference type="EC" id="2.1.1.77"/>
    </reaction>
</comment>
<dbReference type="CDD" id="cd02440">
    <property type="entry name" value="AdoMet_MTases"/>
    <property type="match status" value="1"/>
</dbReference>
<feature type="active site" evidence="7">
    <location>
        <position position="69"/>
    </location>
</feature>
<comment type="subcellular location">
    <subcellularLocation>
        <location evidence="1 7">Cytoplasm</location>
    </subcellularLocation>
</comment>
<dbReference type="Pfam" id="PF01135">
    <property type="entry name" value="PCMT"/>
    <property type="match status" value="1"/>
</dbReference>
<dbReference type="InterPro" id="IPR029063">
    <property type="entry name" value="SAM-dependent_MTases_sf"/>
</dbReference>
<dbReference type="Proteomes" id="UP000469421">
    <property type="component" value="Unassembled WGS sequence"/>
</dbReference>
<keyword evidence="9" id="KW-1185">Reference proteome</keyword>
<keyword evidence="4 7" id="KW-0489">Methyltransferase</keyword>
<evidence type="ECO:0000256" key="3">
    <source>
        <dbReference type="ARBA" id="ARBA00022490"/>
    </source>
</evidence>
<dbReference type="NCBIfam" id="NF001453">
    <property type="entry name" value="PRK00312.1"/>
    <property type="match status" value="1"/>
</dbReference>
<keyword evidence="6 7" id="KW-0949">S-adenosyl-L-methionine</keyword>
<dbReference type="HAMAP" id="MF_00090">
    <property type="entry name" value="PIMT"/>
    <property type="match status" value="1"/>
</dbReference>
<comment type="caution">
    <text evidence="8">The sequence shown here is derived from an EMBL/GenBank/DDBJ whole genome shotgun (WGS) entry which is preliminary data.</text>
</comment>
<dbReference type="EMBL" id="WIRE01000001">
    <property type="protein sequence ID" value="MQX54143.1"/>
    <property type="molecule type" value="Genomic_DNA"/>
</dbReference>
<comment type="similarity">
    <text evidence="2 7">Belongs to the methyltransferase superfamily. L-isoaspartyl/D-aspartyl protein methyltransferase family.</text>
</comment>
<dbReference type="EC" id="2.1.1.77" evidence="7"/>
<dbReference type="GO" id="GO:0005737">
    <property type="term" value="C:cytoplasm"/>
    <property type="evidence" value="ECO:0007669"/>
    <property type="project" value="UniProtKB-SubCell"/>
</dbReference>
<keyword evidence="3 7" id="KW-0963">Cytoplasm</keyword>
<dbReference type="SUPFAM" id="SSF53335">
    <property type="entry name" value="S-adenosyl-L-methionine-dependent methyltransferases"/>
    <property type="match status" value="1"/>
</dbReference>
<protein>
    <recommendedName>
        <fullName evidence="7">Protein-L-isoaspartate O-methyltransferase</fullName>
        <ecNumber evidence="7">2.1.1.77</ecNumber>
    </recommendedName>
    <alternativeName>
        <fullName evidence="7">L-isoaspartyl protein carboxyl methyltransferase</fullName>
    </alternativeName>
    <alternativeName>
        <fullName evidence="7">Protein L-isoaspartyl methyltransferase</fullName>
    </alternativeName>
    <alternativeName>
        <fullName evidence="7">Protein-beta-aspartate methyltransferase</fullName>
        <shortName evidence="7">PIMT</shortName>
    </alternativeName>
</protein>
<dbReference type="PANTHER" id="PTHR11579:SF0">
    <property type="entry name" value="PROTEIN-L-ISOASPARTATE(D-ASPARTATE) O-METHYLTRANSFERASE"/>
    <property type="match status" value="1"/>
</dbReference>
<dbReference type="InterPro" id="IPR000682">
    <property type="entry name" value="PCMT"/>
</dbReference>
<dbReference type="PANTHER" id="PTHR11579">
    <property type="entry name" value="PROTEIN-L-ISOASPARTATE O-METHYLTRANSFERASE"/>
    <property type="match status" value="1"/>
</dbReference>
<evidence type="ECO:0000313" key="9">
    <source>
        <dbReference type="Proteomes" id="UP000469421"/>
    </source>
</evidence>
<evidence type="ECO:0000313" key="8">
    <source>
        <dbReference type="EMBL" id="MQX54143.1"/>
    </source>
</evidence>
<comment type="function">
    <text evidence="7">Catalyzes the methyl esterification of L-isoaspartyl residues in peptides and proteins that result from spontaneous decomposition of normal L-aspartyl and L-asparaginyl residues. It plays a role in the repair and/or degradation of damaged proteins.</text>
</comment>
<dbReference type="GO" id="GO:0032259">
    <property type="term" value="P:methylation"/>
    <property type="evidence" value="ECO:0007669"/>
    <property type="project" value="UniProtKB-KW"/>
</dbReference>
<sequence length="220" mass="24577">MDIQLSGIGMTSARTRDRLVQRLREAGIQDDRVLDTIRNTPRHFFIEEALAHQAYDDTALPIGHGQTISQPWVVARMTELLMDGGKRSKVLEIGTGCGYQTAVLAPFCDELYSVERIRPLQEQARKRLIRLGLAKVQLKHADGGFGWKSEAPFDGILAACARPDIPSDLLEQLADGGRLVMPVGDDRKQILTVVDREGDQFHTQSLDAVRFVPFQRGVMR</sequence>
<evidence type="ECO:0000256" key="6">
    <source>
        <dbReference type="ARBA" id="ARBA00022691"/>
    </source>
</evidence>
<evidence type="ECO:0000256" key="5">
    <source>
        <dbReference type="ARBA" id="ARBA00022679"/>
    </source>
</evidence>
<evidence type="ECO:0000256" key="4">
    <source>
        <dbReference type="ARBA" id="ARBA00022603"/>
    </source>
</evidence>
<name>A0A6N7LV50_9GAMM</name>
<dbReference type="GO" id="GO:0030091">
    <property type="term" value="P:protein repair"/>
    <property type="evidence" value="ECO:0007669"/>
    <property type="project" value="UniProtKB-UniRule"/>
</dbReference>
<dbReference type="AlphaFoldDB" id="A0A6N7LV50"/>
<dbReference type="Gene3D" id="3.40.50.150">
    <property type="entry name" value="Vaccinia Virus protein VP39"/>
    <property type="match status" value="1"/>
</dbReference>
<organism evidence="8 9">
    <name type="scientific">Alcanivorax sediminis</name>
    <dbReference type="NCBI Taxonomy" id="2663008"/>
    <lineage>
        <taxon>Bacteria</taxon>
        <taxon>Pseudomonadati</taxon>
        <taxon>Pseudomonadota</taxon>
        <taxon>Gammaproteobacteria</taxon>
        <taxon>Oceanospirillales</taxon>
        <taxon>Alcanivoracaceae</taxon>
        <taxon>Alcanivorax</taxon>
    </lineage>
</organism>
<gene>
    <name evidence="7" type="primary">pcm</name>
    <name evidence="8" type="ORF">GFN93_12880</name>
</gene>
<dbReference type="FunFam" id="3.40.50.150:FF:000010">
    <property type="entry name" value="Protein-L-isoaspartate O-methyltransferase"/>
    <property type="match status" value="1"/>
</dbReference>
<reference evidence="8 9" key="1">
    <citation type="submission" date="2019-10" db="EMBL/GenBank/DDBJ databases">
        <title>Alcanivorax sp.PA15-N-34 draft genome sequence.</title>
        <authorList>
            <person name="Liao X."/>
            <person name="Shao Z."/>
        </authorList>
    </citation>
    <scope>NUCLEOTIDE SEQUENCE [LARGE SCALE GENOMIC DNA]</scope>
    <source>
        <strain evidence="8 9">PA15-N-34</strain>
    </source>
</reference>
<dbReference type="NCBIfam" id="TIGR00080">
    <property type="entry name" value="pimt"/>
    <property type="match status" value="1"/>
</dbReference>
<keyword evidence="5 7" id="KW-0808">Transferase</keyword>
<dbReference type="GO" id="GO:0004719">
    <property type="term" value="F:protein-L-isoaspartate (D-aspartate) O-methyltransferase activity"/>
    <property type="evidence" value="ECO:0007669"/>
    <property type="project" value="UniProtKB-UniRule"/>
</dbReference>
<accession>A0A6N7LV50</accession>
<evidence type="ECO:0000256" key="2">
    <source>
        <dbReference type="ARBA" id="ARBA00005369"/>
    </source>
</evidence>
<evidence type="ECO:0000256" key="1">
    <source>
        <dbReference type="ARBA" id="ARBA00004496"/>
    </source>
</evidence>
<proteinExistence type="inferred from homology"/>
<dbReference type="RefSeq" id="WP_153501446.1">
    <property type="nucleotide sequence ID" value="NZ_JBMZXE010000032.1"/>
</dbReference>
<evidence type="ECO:0000256" key="7">
    <source>
        <dbReference type="HAMAP-Rule" id="MF_00090"/>
    </source>
</evidence>